<organism evidence="2 3">
    <name type="scientific">Colletotrichum liriopes</name>
    <dbReference type="NCBI Taxonomy" id="708192"/>
    <lineage>
        <taxon>Eukaryota</taxon>
        <taxon>Fungi</taxon>
        <taxon>Dikarya</taxon>
        <taxon>Ascomycota</taxon>
        <taxon>Pezizomycotina</taxon>
        <taxon>Sordariomycetes</taxon>
        <taxon>Hypocreomycetidae</taxon>
        <taxon>Glomerellales</taxon>
        <taxon>Glomerellaceae</taxon>
        <taxon>Colletotrichum</taxon>
        <taxon>Colletotrichum spaethianum species complex</taxon>
    </lineage>
</organism>
<proteinExistence type="predicted"/>
<protein>
    <submittedName>
        <fullName evidence="2">Uncharacterized protein</fullName>
    </submittedName>
</protein>
<dbReference type="Proteomes" id="UP001055172">
    <property type="component" value="Unassembled WGS sequence"/>
</dbReference>
<accession>A0AA37LRB5</accession>
<keyword evidence="3" id="KW-1185">Reference proteome</keyword>
<reference evidence="2 3" key="1">
    <citation type="submission" date="2021-07" db="EMBL/GenBank/DDBJ databases">
        <title>Genome data of Colletotrichum spaethianum.</title>
        <authorList>
            <person name="Utami Y.D."/>
            <person name="Hiruma K."/>
        </authorList>
    </citation>
    <scope>NUCLEOTIDE SEQUENCE [LARGE SCALE GENOMIC DNA]</scope>
    <source>
        <strain evidence="2 3">MAFF 242679</strain>
    </source>
</reference>
<feature type="region of interest" description="Disordered" evidence="1">
    <location>
        <begin position="1"/>
        <end position="37"/>
    </location>
</feature>
<gene>
    <name evidence="2" type="ORF">ColLi_03956</name>
</gene>
<sequence>MAWQKSADEKKANCPHCGTEPSTAALPQSAPGPGKAAGNAMRVVAQYLVRIARIVNYPGPLAHRTRTPYFPAAALPLWVCFGRPLPGE</sequence>
<evidence type="ECO:0000313" key="3">
    <source>
        <dbReference type="Proteomes" id="UP001055172"/>
    </source>
</evidence>
<name>A0AA37LRB5_9PEZI</name>
<evidence type="ECO:0000256" key="1">
    <source>
        <dbReference type="SAM" id="MobiDB-lite"/>
    </source>
</evidence>
<dbReference type="EMBL" id="BPPX01000006">
    <property type="protein sequence ID" value="GJC81118.1"/>
    <property type="molecule type" value="Genomic_DNA"/>
</dbReference>
<evidence type="ECO:0000313" key="2">
    <source>
        <dbReference type="EMBL" id="GJC81118.1"/>
    </source>
</evidence>
<dbReference type="AlphaFoldDB" id="A0AA37LRB5"/>
<comment type="caution">
    <text evidence="2">The sequence shown here is derived from an EMBL/GenBank/DDBJ whole genome shotgun (WGS) entry which is preliminary data.</text>
</comment>
<feature type="compositionally biased region" description="Basic and acidic residues" evidence="1">
    <location>
        <begin position="1"/>
        <end position="12"/>
    </location>
</feature>